<evidence type="ECO:0000313" key="2">
    <source>
        <dbReference type="EMBL" id="KAG7097943.1"/>
    </source>
</evidence>
<proteinExistence type="predicted"/>
<dbReference type="EMBL" id="CM032182">
    <property type="protein sequence ID" value="KAG7097943.1"/>
    <property type="molecule type" value="Genomic_DNA"/>
</dbReference>
<feature type="transmembrane region" description="Helical" evidence="1">
    <location>
        <begin position="47"/>
        <end position="67"/>
    </location>
</feature>
<feature type="transmembrane region" description="Helical" evidence="1">
    <location>
        <begin position="76"/>
        <end position="95"/>
    </location>
</feature>
<keyword evidence="1" id="KW-1133">Transmembrane helix</keyword>
<dbReference type="KEGG" id="more:E1B28_005254"/>
<dbReference type="RefSeq" id="XP_043014413.1">
    <property type="nucleotide sequence ID" value="XM_043149805.1"/>
</dbReference>
<keyword evidence="1" id="KW-0472">Membrane</keyword>
<sequence>METPTPTSTTSRPDDNAVSWVWRLLCVLGLALSLSSSYILFTPDTAVTNYRIVLIVIYVLAVLAPLFTRRDRPRQWLATCCHWFGISAHICLLYLTSPNSALKFSLLPLYIIIAFLLTAPVITCLLILVEGKFDSERLGAFGELILWMVDKLSSVYHKIVSSFLSSLHKHRYKHGFGIFHSFRRYNPPTDTEKCPNKSTWWKEKTKTEVVRLETQD</sequence>
<keyword evidence="3" id="KW-1185">Reference proteome</keyword>
<comment type="caution">
    <text evidence="2">The sequence shown here is derived from an EMBL/GenBank/DDBJ whole genome shotgun (WGS) entry which is preliminary data.</text>
</comment>
<dbReference type="GeneID" id="66074330"/>
<protein>
    <submittedName>
        <fullName evidence="2">Uncharacterized protein</fullName>
    </submittedName>
</protein>
<keyword evidence="1" id="KW-0812">Transmembrane</keyword>
<evidence type="ECO:0000256" key="1">
    <source>
        <dbReference type="SAM" id="Phobius"/>
    </source>
</evidence>
<dbReference type="Proteomes" id="UP001049176">
    <property type="component" value="Chromosome 2"/>
</dbReference>
<feature type="transmembrane region" description="Helical" evidence="1">
    <location>
        <begin position="107"/>
        <end position="129"/>
    </location>
</feature>
<reference evidence="2" key="1">
    <citation type="journal article" date="2021" name="Genome Biol. Evol.">
        <title>The assembled and annotated genome of the fairy-ring fungus Marasmius oreades.</title>
        <authorList>
            <person name="Hiltunen M."/>
            <person name="Ament-Velasquez S.L."/>
            <person name="Johannesson H."/>
        </authorList>
    </citation>
    <scope>NUCLEOTIDE SEQUENCE</scope>
    <source>
        <strain evidence="2">03SP1</strain>
    </source>
</reference>
<organism evidence="2 3">
    <name type="scientific">Marasmius oreades</name>
    <name type="common">fairy-ring Marasmius</name>
    <dbReference type="NCBI Taxonomy" id="181124"/>
    <lineage>
        <taxon>Eukaryota</taxon>
        <taxon>Fungi</taxon>
        <taxon>Dikarya</taxon>
        <taxon>Basidiomycota</taxon>
        <taxon>Agaricomycotina</taxon>
        <taxon>Agaricomycetes</taxon>
        <taxon>Agaricomycetidae</taxon>
        <taxon>Agaricales</taxon>
        <taxon>Marasmiineae</taxon>
        <taxon>Marasmiaceae</taxon>
        <taxon>Marasmius</taxon>
    </lineage>
</organism>
<dbReference type="AlphaFoldDB" id="A0A9P7V0B1"/>
<gene>
    <name evidence="2" type="ORF">E1B28_005254</name>
</gene>
<name>A0A9P7V0B1_9AGAR</name>
<feature type="transmembrane region" description="Helical" evidence="1">
    <location>
        <begin position="20"/>
        <end position="41"/>
    </location>
</feature>
<accession>A0A9P7V0B1</accession>
<evidence type="ECO:0000313" key="3">
    <source>
        <dbReference type="Proteomes" id="UP001049176"/>
    </source>
</evidence>